<reference evidence="2 3" key="1">
    <citation type="journal article" date="2010" name="Nature">
        <title>Genome sequence of the palaeopolyploid soybean.</title>
        <authorList>
            <person name="Schmutz J."/>
            <person name="Cannon S.B."/>
            <person name="Schlueter J."/>
            <person name="Ma J."/>
            <person name="Mitros T."/>
            <person name="Nelson W."/>
            <person name="Hyten D.L."/>
            <person name="Song Q."/>
            <person name="Thelen J.J."/>
            <person name="Cheng J."/>
            <person name="Xu D."/>
            <person name="Hellsten U."/>
            <person name="May G.D."/>
            <person name="Yu Y."/>
            <person name="Sakurai T."/>
            <person name="Umezawa T."/>
            <person name="Bhattacharyya M.K."/>
            <person name="Sandhu D."/>
            <person name="Valliyodan B."/>
            <person name="Lindquist E."/>
            <person name="Peto M."/>
            <person name="Grant D."/>
            <person name="Shu S."/>
            <person name="Goodstein D."/>
            <person name="Barry K."/>
            <person name="Futrell-Griggs M."/>
            <person name="Abernathy B."/>
            <person name="Du J."/>
            <person name="Tian Z."/>
            <person name="Zhu L."/>
            <person name="Gill N."/>
            <person name="Joshi T."/>
            <person name="Libault M."/>
            <person name="Sethuraman A."/>
            <person name="Zhang X.-C."/>
            <person name="Shinozaki K."/>
            <person name="Nguyen H.T."/>
            <person name="Wing R.A."/>
            <person name="Cregan P."/>
            <person name="Specht J."/>
            <person name="Grimwood J."/>
            <person name="Rokhsar D."/>
            <person name="Stacey G."/>
            <person name="Shoemaker R.C."/>
            <person name="Jackson S.A."/>
        </authorList>
    </citation>
    <scope>NUCLEOTIDE SEQUENCE [LARGE SCALE GENOMIC DNA]</scope>
    <source>
        <strain evidence="3">cv. Williams 82</strain>
        <tissue evidence="2">Callus</tissue>
    </source>
</reference>
<reference evidence="3" key="2">
    <citation type="submission" date="2018-02" db="UniProtKB">
        <authorList>
            <consortium name="EnsemblPlants"/>
        </authorList>
    </citation>
    <scope>IDENTIFICATION</scope>
    <source>
        <strain evidence="3">Williams 82</strain>
    </source>
</reference>
<dbReference type="Gramene" id="KRH00015">
    <property type="protein sequence ID" value="KRH00015"/>
    <property type="gene ID" value="GLYMA_18G185300"/>
</dbReference>
<protein>
    <submittedName>
        <fullName evidence="2 3">Uncharacterized protein</fullName>
    </submittedName>
</protein>
<keyword evidence="1" id="KW-0812">Transmembrane</keyword>
<dbReference type="PaxDb" id="3847-GLYMA18G40280.2"/>
<evidence type="ECO:0000313" key="2">
    <source>
        <dbReference type="EMBL" id="KRH00015.1"/>
    </source>
</evidence>
<keyword evidence="4" id="KW-1185">Reference proteome</keyword>
<evidence type="ECO:0000313" key="3">
    <source>
        <dbReference type="EnsemblPlants" id="KRH00015"/>
    </source>
</evidence>
<feature type="transmembrane region" description="Helical" evidence="1">
    <location>
        <begin position="89"/>
        <end position="110"/>
    </location>
</feature>
<dbReference type="OrthoDB" id="542523at2759"/>
<organism evidence="2">
    <name type="scientific">Glycine max</name>
    <name type="common">Soybean</name>
    <name type="synonym">Glycine hispida</name>
    <dbReference type="NCBI Taxonomy" id="3847"/>
    <lineage>
        <taxon>Eukaryota</taxon>
        <taxon>Viridiplantae</taxon>
        <taxon>Streptophyta</taxon>
        <taxon>Embryophyta</taxon>
        <taxon>Tracheophyta</taxon>
        <taxon>Spermatophyta</taxon>
        <taxon>Magnoliopsida</taxon>
        <taxon>eudicotyledons</taxon>
        <taxon>Gunneridae</taxon>
        <taxon>Pentapetalae</taxon>
        <taxon>rosids</taxon>
        <taxon>fabids</taxon>
        <taxon>Fabales</taxon>
        <taxon>Fabaceae</taxon>
        <taxon>Papilionoideae</taxon>
        <taxon>50 kb inversion clade</taxon>
        <taxon>NPAAA clade</taxon>
        <taxon>indigoferoid/millettioid clade</taxon>
        <taxon>Phaseoleae</taxon>
        <taxon>Glycine</taxon>
        <taxon>Glycine subgen. Soja</taxon>
    </lineage>
</organism>
<dbReference type="AlphaFoldDB" id="A0A0R0FCU0"/>
<dbReference type="STRING" id="3847.A0A0R0FCU0"/>
<dbReference type="EnsemblPlants" id="KRH00015">
    <property type="protein sequence ID" value="KRH00015"/>
    <property type="gene ID" value="GLYMA_18G185300"/>
</dbReference>
<feature type="transmembrane region" description="Helical" evidence="1">
    <location>
        <begin position="58"/>
        <end position="77"/>
    </location>
</feature>
<dbReference type="EMBL" id="CM000851">
    <property type="protein sequence ID" value="KRH00015.1"/>
    <property type="molecule type" value="Genomic_DNA"/>
</dbReference>
<evidence type="ECO:0000256" key="1">
    <source>
        <dbReference type="SAM" id="Phobius"/>
    </source>
</evidence>
<evidence type="ECO:0000313" key="4">
    <source>
        <dbReference type="Proteomes" id="UP000008827"/>
    </source>
</evidence>
<dbReference type="SUPFAM" id="SSF103511">
    <property type="entry name" value="Chlorophyll a-b binding protein"/>
    <property type="match status" value="1"/>
</dbReference>
<gene>
    <name evidence="2" type="ORF">GLYMA_18G185300</name>
</gene>
<dbReference type="FunCoup" id="A0A0R0FCU0">
    <property type="interactions" value="1981"/>
</dbReference>
<dbReference type="InParanoid" id="A0A0R0FCU0"/>
<dbReference type="Proteomes" id="UP000008827">
    <property type="component" value="Chromosome 18"/>
</dbReference>
<proteinExistence type="predicted"/>
<dbReference type="GO" id="GO:0009535">
    <property type="term" value="C:chloroplast thylakoid membrane"/>
    <property type="evidence" value="ECO:0000318"/>
    <property type="project" value="GO_Central"/>
</dbReference>
<accession>A0A0R0FCU0</accession>
<reference evidence="2" key="3">
    <citation type="submission" date="2018-07" db="EMBL/GenBank/DDBJ databases">
        <title>WGS assembly of Glycine max.</title>
        <authorList>
            <person name="Schmutz J."/>
            <person name="Cannon S."/>
            <person name="Schlueter J."/>
            <person name="Ma J."/>
            <person name="Mitros T."/>
            <person name="Nelson W."/>
            <person name="Hyten D."/>
            <person name="Song Q."/>
            <person name="Thelen J."/>
            <person name="Cheng J."/>
            <person name="Xu D."/>
            <person name="Hellsten U."/>
            <person name="May G."/>
            <person name="Yu Y."/>
            <person name="Sakurai T."/>
            <person name="Umezawa T."/>
            <person name="Bhattacharyya M."/>
            <person name="Sandhu D."/>
            <person name="Valliyodan B."/>
            <person name="Lindquist E."/>
            <person name="Peto M."/>
            <person name="Grant D."/>
            <person name="Shu S."/>
            <person name="Goodstein D."/>
            <person name="Barry K."/>
            <person name="Futrell-Griggs M."/>
            <person name="Abernathy B."/>
            <person name="Du J."/>
            <person name="Tian Z."/>
            <person name="Zhu L."/>
            <person name="Gill N."/>
            <person name="Joshi T."/>
            <person name="Libault M."/>
            <person name="Sethuraman A."/>
            <person name="Zhang X."/>
            <person name="Shinozaki K."/>
            <person name="Nguyen H."/>
            <person name="Wing R."/>
            <person name="Cregan P."/>
            <person name="Specht J."/>
            <person name="Grimwood J."/>
            <person name="Rokhsar D."/>
            <person name="Stacey G."/>
            <person name="Shoemaker R."/>
            <person name="Jackson S."/>
        </authorList>
    </citation>
    <scope>NUCLEOTIDE SEQUENCE</scope>
    <source>
        <tissue evidence="2">Callus</tissue>
    </source>
</reference>
<keyword evidence="1" id="KW-1133">Transmembrane helix</keyword>
<keyword evidence="1" id="KW-0472">Membrane</keyword>
<sequence>MATSSTTLLLSSLTLGSTPSINSRNLSFFLLQNRSLNRPKKRVSFVVQAAKPTTAEIWNSRACMIGIIGVFIVEFIINKGILQVIGLEVGKGLNLPLGTLFLVVLVNVVMHKVNFNLLFIDFKKFF</sequence>
<name>A0A0R0FCU0_SOYBN</name>